<dbReference type="EMBL" id="JANBVO010000029">
    <property type="protein sequence ID" value="KAJ9138620.1"/>
    <property type="molecule type" value="Genomic_DNA"/>
</dbReference>
<evidence type="ECO:0000313" key="3">
    <source>
        <dbReference type="Proteomes" id="UP001174694"/>
    </source>
</evidence>
<keyword evidence="3" id="KW-1185">Reference proteome</keyword>
<proteinExistence type="predicted"/>
<dbReference type="InterPro" id="IPR011990">
    <property type="entry name" value="TPR-like_helical_dom_sf"/>
</dbReference>
<comment type="caution">
    <text evidence="2">The sequence shown here is derived from an EMBL/GenBank/DDBJ whole genome shotgun (WGS) entry which is preliminary data.</text>
</comment>
<dbReference type="Gene3D" id="1.25.40.10">
    <property type="entry name" value="Tetratricopeptide repeat domain"/>
    <property type="match status" value="1"/>
</dbReference>
<dbReference type="AlphaFoldDB" id="A0AA38VPL1"/>
<organism evidence="2 3">
    <name type="scientific">Pleurostoma richardsiae</name>
    <dbReference type="NCBI Taxonomy" id="41990"/>
    <lineage>
        <taxon>Eukaryota</taxon>
        <taxon>Fungi</taxon>
        <taxon>Dikarya</taxon>
        <taxon>Ascomycota</taxon>
        <taxon>Pezizomycotina</taxon>
        <taxon>Sordariomycetes</taxon>
        <taxon>Sordariomycetidae</taxon>
        <taxon>Calosphaeriales</taxon>
        <taxon>Pleurostomataceae</taxon>
        <taxon>Pleurostoma</taxon>
    </lineage>
</organism>
<evidence type="ECO:0000256" key="1">
    <source>
        <dbReference type="SAM" id="MobiDB-lite"/>
    </source>
</evidence>
<feature type="region of interest" description="Disordered" evidence="1">
    <location>
        <begin position="327"/>
        <end position="348"/>
    </location>
</feature>
<accession>A0AA38VPL1</accession>
<reference evidence="2" key="1">
    <citation type="submission" date="2022-07" db="EMBL/GenBank/DDBJ databases">
        <title>Fungi with potential for degradation of polypropylene.</title>
        <authorList>
            <person name="Gostincar C."/>
        </authorList>
    </citation>
    <scope>NUCLEOTIDE SEQUENCE</scope>
    <source>
        <strain evidence="2">EXF-13308</strain>
    </source>
</reference>
<name>A0AA38VPL1_9PEZI</name>
<sequence>MWKSCSRDLRAQIDNLAASLAAARFAVVKSPQQVRDVLHLWSSLSAIDTYSAELEQLWRRDDRTNTPSAAFTQNVLVLAQDISDLVDYAKKLHACSRCRGDGSVSAGRTGCKWCQFCVIYTSLKLQHLAAKFRIQLRYQFGQHQAESIFTSWPTLESDARNEASLLLEARNIEKTLSILEPVTSEEQQSSVGESSVKTGDDGSSVMAESGSHYTEDGSSCSQCGCQPDTATKLKDSQLAYKAVVSDLREVKAKLASLLVAGEKFDEAAKLCRDIRDMELRAMQDTKEDEVKYNEAETKYLHFGDELVKVLIKLSQYEEAKDVATATLRRRRELDPSNSAHQGEQRPLRLETKRSHRQYCQLLRLRKEWWDIALEEHRSVWKQYDMLDTDPLWATENGYQYSQLLSRKGEWEPAAYNHWAVYQKRKDAPEIGLRSERTVESAEKLVYCEEKKGKAANDERIDAVITEVWEARNKEPSLKLLNLGQKLGLRRQKQGDDADAATILRKVWNAMCARESRLRKADTATMTTAKALVHSYEKRQDWAKAVEIRKWIYDTEEKAVPKDERRVIEALQALGLARSQSGDLKVACTNLKDAWKKAQRVFGENDRFTLESGLEYAKVVEALGNRKQADLLFDQFWKLVENRAGGTAKVMSVILEAGGRVANQHWGRLERGCVTGTEYLGQWQEAADVLKQLLQFGEGLLSPAASLSYTYRYGVCLFKIAMLKGLPEGNQMFKQAEEQLRRAWEGLGNDSEESADAAYYFGRSLLKQAPPKPRLAVDILAIAIKLWERKSGSAIKDTHNYSKALKIAEDMLLGRTRYIE</sequence>
<feature type="region of interest" description="Disordered" evidence="1">
    <location>
        <begin position="183"/>
        <end position="221"/>
    </location>
</feature>
<evidence type="ECO:0000313" key="2">
    <source>
        <dbReference type="EMBL" id="KAJ9138620.1"/>
    </source>
</evidence>
<gene>
    <name evidence="2" type="ORF">NKR23_g8348</name>
</gene>
<dbReference type="Proteomes" id="UP001174694">
    <property type="component" value="Unassembled WGS sequence"/>
</dbReference>
<protein>
    <submittedName>
        <fullName evidence="2">Uncharacterized protein</fullName>
    </submittedName>
</protein>
<feature type="compositionally biased region" description="Low complexity" evidence="1">
    <location>
        <begin position="184"/>
        <end position="196"/>
    </location>
</feature>